<name>A0ACB9IVY3_9ASTR</name>
<gene>
    <name evidence="1" type="ORF">L1987_16882</name>
</gene>
<reference evidence="1 2" key="2">
    <citation type="journal article" date="2022" name="Mol. Ecol. Resour.">
        <title>The genomes of chicory, endive, great burdock and yacon provide insights into Asteraceae paleo-polyploidization history and plant inulin production.</title>
        <authorList>
            <person name="Fan W."/>
            <person name="Wang S."/>
            <person name="Wang H."/>
            <person name="Wang A."/>
            <person name="Jiang F."/>
            <person name="Liu H."/>
            <person name="Zhao H."/>
            <person name="Xu D."/>
            <person name="Zhang Y."/>
        </authorList>
    </citation>
    <scope>NUCLEOTIDE SEQUENCE [LARGE SCALE GENOMIC DNA]</scope>
    <source>
        <strain evidence="2">cv. Yunnan</strain>
        <tissue evidence="1">Leaves</tissue>
    </source>
</reference>
<sequence length="101" mass="11815">MFLKSVTSIKRGAMTCLVFVFDFFSYIAVYGYFFWDAVNSIFQLVEMLQLISFCYLLVEYEESRGLFLCWHVAAKESGTELVNLLRLYLFVNVHLVVKEVT</sequence>
<proteinExistence type="predicted"/>
<protein>
    <submittedName>
        <fullName evidence="1">Uncharacterized protein</fullName>
    </submittedName>
</protein>
<keyword evidence="2" id="KW-1185">Reference proteome</keyword>
<dbReference type="Proteomes" id="UP001056120">
    <property type="component" value="Linkage Group LG06"/>
</dbReference>
<reference evidence="2" key="1">
    <citation type="journal article" date="2022" name="Mol. Ecol. Resour.">
        <title>The genomes of chicory, endive, great burdock and yacon provide insights into Asteraceae palaeo-polyploidization history and plant inulin production.</title>
        <authorList>
            <person name="Fan W."/>
            <person name="Wang S."/>
            <person name="Wang H."/>
            <person name="Wang A."/>
            <person name="Jiang F."/>
            <person name="Liu H."/>
            <person name="Zhao H."/>
            <person name="Xu D."/>
            <person name="Zhang Y."/>
        </authorList>
    </citation>
    <scope>NUCLEOTIDE SEQUENCE [LARGE SCALE GENOMIC DNA]</scope>
    <source>
        <strain evidence="2">cv. Yunnan</strain>
    </source>
</reference>
<organism evidence="1 2">
    <name type="scientific">Smallanthus sonchifolius</name>
    <dbReference type="NCBI Taxonomy" id="185202"/>
    <lineage>
        <taxon>Eukaryota</taxon>
        <taxon>Viridiplantae</taxon>
        <taxon>Streptophyta</taxon>
        <taxon>Embryophyta</taxon>
        <taxon>Tracheophyta</taxon>
        <taxon>Spermatophyta</taxon>
        <taxon>Magnoliopsida</taxon>
        <taxon>eudicotyledons</taxon>
        <taxon>Gunneridae</taxon>
        <taxon>Pentapetalae</taxon>
        <taxon>asterids</taxon>
        <taxon>campanulids</taxon>
        <taxon>Asterales</taxon>
        <taxon>Asteraceae</taxon>
        <taxon>Asteroideae</taxon>
        <taxon>Heliantheae alliance</taxon>
        <taxon>Millerieae</taxon>
        <taxon>Smallanthus</taxon>
    </lineage>
</organism>
<dbReference type="EMBL" id="CM042023">
    <property type="protein sequence ID" value="KAI3812175.1"/>
    <property type="molecule type" value="Genomic_DNA"/>
</dbReference>
<evidence type="ECO:0000313" key="2">
    <source>
        <dbReference type="Proteomes" id="UP001056120"/>
    </source>
</evidence>
<accession>A0ACB9IVY3</accession>
<comment type="caution">
    <text evidence="1">The sequence shown here is derived from an EMBL/GenBank/DDBJ whole genome shotgun (WGS) entry which is preliminary data.</text>
</comment>
<evidence type="ECO:0000313" key="1">
    <source>
        <dbReference type="EMBL" id="KAI3812175.1"/>
    </source>
</evidence>